<dbReference type="GO" id="GO:0016757">
    <property type="term" value="F:glycosyltransferase activity"/>
    <property type="evidence" value="ECO:0007669"/>
    <property type="project" value="UniProtKB-KW"/>
</dbReference>
<proteinExistence type="predicted"/>
<protein>
    <submittedName>
        <fullName evidence="1">Dolichyl-phosphate-mannose-protein mannosyltransferase</fullName>
    </submittedName>
</protein>
<name>E5G5Q6_VIBHA</name>
<organism evidence="1">
    <name type="scientific">Vibrio harveyi</name>
    <name type="common">Beneckea harveyi</name>
    <dbReference type="NCBI Taxonomy" id="669"/>
    <lineage>
        <taxon>Bacteria</taxon>
        <taxon>Pseudomonadati</taxon>
        <taxon>Pseudomonadota</taxon>
        <taxon>Gammaproteobacteria</taxon>
        <taxon>Vibrionales</taxon>
        <taxon>Vibrionaceae</taxon>
        <taxon>Vibrio</taxon>
    </lineage>
</organism>
<evidence type="ECO:0000313" key="1">
    <source>
        <dbReference type="EMBL" id="ADQ53987.1"/>
    </source>
</evidence>
<keyword evidence="1" id="KW-0328">Glycosyltransferase</keyword>
<dbReference type="EMBL" id="HM752272">
    <property type="protein sequence ID" value="ADQ53987.1"/>
    <property type="molecule type" value="Genomic_DNA"/>
</dbReference>
<reference evidence="1" key="1">
    <citation type="submission" date="2010-07" db="EMBL/GenBank/DDBJ databases">
        <title>Gene structure and function analysis of the virulence-related plasmid pVH1 from Vibrio harveyi VIB645.</title>
        <authorList>
            <person name="Hou X."/>
            <person name="Sun J."/>
            <person name="Sun B."/>
            <person name="Liu J."/>
            <person name="Zhang X."/>
        </authorList>
    </citation>
    <scope>NUCLEOTIDE SEQUENCE</scope>
    <source>
        <strain evidence="1">VIB645</strain>
        <plasmid evidence="1">pVH1</plasmid>
    </source>
</reference>
<keyword evidence="1" id="KW-0614">Plasmid</keyword>
<dbReference type="AlphaFoldDB" id="E5G5Q6"/>
<keyword evidence="1" id="KW-0808">Transferase</keyword>
<geneLocation type="plasmid" evidence="1">
    <name>pVH1</name>
</geneLocation>
<sequence length="91" mass="10149">MLAARACEWTCMSFSRLVLWRTTANIMESVLWNSRSPSLLMVVTCATSFSSSVRANFTALLWASIRRVSPPARARTLKDLGAENVRSNPDL</sequence>
<accession>E5G5Q6</accession>